<feature type="compositionally biased region" description="Basic and acidic residues" evidence="1">
    <location>
        <begin position="25"/>
        <end position="42"/>
    </location>
</feature>
<accession>U1PWH9</accession>
<sequence length="49" mass="5382">MSVETGISEGEYHRDALLSDTAVEADSRMREHGSPTLKERTDTTVSVSE</sequence>
<feature type="region of interest" description="Disordered" evidence="1">
    <location>
        <begin position="24"/>
        <end position="49"/>
    </location>
</feature>
<protein>
    <submittedName>
        <fullName evidence="2">Uncharacterized protein</fullName>
    </submittedName>
</protein>
<gene>
    <name evidence="2" type="ORF">J07HQW2_03275</name>
</gene>
<evidence type="ECO:0000256" key="1">
    <source>
        <dbReference type="SAM" id="MobiDB-lite"/>
    </source>
</evidence>
<dbReference type="HOGENOM" id="CLU_3130799_0_0_2"/>
<evidence type="ECO:0000313" key="2">
    <source>
        <dbReference type="EMBL" id="ERG96791.1"/>
    </source>
</evidence>
<dbReference type="AlphaFoldDB" id="U1PWH9"/>
<dbReference type="RefSeq" id="WP_021056253.1">
    <property type="nucleotide sequence ID" value="NZ_KE356561.1"/>
</dbReference>
<dbReference type="EMBL" id="KE356561">
    <property type="protein sequence ID" value="ERG96791.1"/>
    <property type="molecule type" value="Genomic_DNA"/>
</dbReference>
<proteinExistence type="predicted"/>
<dbReference type="Proteomes" id="UP000030710">
    <property type="component" value="Unassembled WGS sequence"/>
</dbReference>
<organism evidence="2 3">
    <name type="scientific">Haloquadratum walsbyi J07HQW2</name>
    <dbReference type="NCBI Taxonomy" id="1238425"/>
    <lineage>
        <taxon>Archaea</taxon>
        <taxon>Methanobacteriati</taxon>
        <taxon>Methanobacteriota</taxon>
        <taxon>Stenosarchaea group</taxon>
        <taxon>Halobacteria</taxon>
        <taxon>Halobacteriales</taxon>
        <taxon>Haloferacaceae</taxon>
        <taxon>Haloquadratum</taxon>
    </lineage>
</organism>
<reference evidence="2 3" key="1">
    <citation type="journal article" date="2013" name="PLoS ONE">
        <title>Assembly-driven community genomics of a hypersaline microbial ecosystem.</title>
        <authorList>
            <person name="Podell S."/>
            <person name="Ugalde J.A."/>
            <person name="Narasingarao P."/>
            <person name="Banfield J.F."/>
            <person name="Heidelberg K.B."/>
            <person name="Allen E.E."/>
        </authorList>
    </citation>
    <scope>NUCLEOTIDE SEQUENCE [LARGE SCALE GENOMIC DNA]</scope>
    <source>
        <strain evidence="3">J07HQW2</strain>
    </source>
</reference>
<dbReference type="STRING" id="1238425.J07HQW2_03275"/>
<name>U1PWH9_9EURY</name>
<evidence type="ECO:0000313" key="3">
    <source>
        <dbReference type="Proteomes" id="UP000030710"/>
    </source>
</evidence>